<comment type="pathway">
    <text evidence="1">Glycan biosynthesis; glycogen biosynthesis.</text>
</comment>
<evidence type="ECO:0000256" key="13">
    <source>
        <dbReference type="ARBA" id="ARBA00031251"/>
    </source>
</evidence>
<dbReference type="InterPro" id="IPR011009">
    <property type="entry name" value="Kinase-like_dom_sf"/>
</dbReference>
<dbReference type="AlphaFoldDB" id="C5C1X6"/>
<dbReference type="Pfam" id="PF18085">
    <property type="entry name" value="Mak_N_cap"/>
    <property type="match status" value="1"/>
</dbReference>
<keyword evidence="12" id="KW-0119">Carbohydrate metabolism</keyword>
<evidence type="ECO:0000256" key="3">
    <source>
        <dbReference type="ARBA" id="ARBA00011245"/>
    </source>
</evidence>
<dbReference type="STRING" id="471853.Bcav_1335"/>
<comment type="catalytic activity">
    <reaction evidence="14">
        <text>D-maltose + ATP = alpha-maltose 1-phosphate + ADP + H(+)</text>
        <dbReference type="Rhea" id="RHEA:31915"/>
        <dbReference type="ChEBI" id="CHEBI:15378"/>
        <dbReference type="ChEBI" id="CHEBI:17306"/>
        <dbReference type="ChEBI" id="CHEBI:30616"/>
        <dbReference type="ChEBI" id="CHEBI:63576"/>
        <dbReference type="ChEBI" id="CHEBI:456216"/>
        <dbReference type="EC" id="2.7.1.175"/>
    </reaction>
</comment>
<dbReference type="KEGG" id="bcv:Bcav_1335"/>
<proteinExistence type="inferred from homology"/>
<keyword evidence="7 16" id="KW-0808">Transferase</keyword>
<dbReference type="Proteomes" id="UP000007962">
    <property type="component" value="Chromosome"/>
</dbReference>
<keyword evidence="11" id="KW-0320">Glycogen biosynthesis</keyword>
<dbReference type="GO" id="GO:0005524">
    <property type="term" value="F:ATP binding"/>
    <property type="evidence" value="ECO:0007669"/>
    <property type="project" value="UniProtKB-KW"/>
</dbReference>
<evidence type="ECO:0000256" key="1">
    <source>
        <dbReference type="ARBA" id="ARBA00004964"/>
    </source>
</evidence>
<reference evidence="16 17" key="1">
    <citation type="journal article" date="2009" name="Stand. Genomic Sci.">
        <title>Complete genome sequence of Beutenbergia cavernae type strain (HKI 0122).</title>
        <authorList>
            <person name="Land M."/>
            <person name="Pukall R."/>
            <person name="Abt B."/>
            <person name="Goker M."/>
            <person name="Rohde M."/>
            <person name="Glavina Del Rio T."/>
            <person name="Tice H."/>
            <person name="Copeland A."/>
            <person name="Cheng J.F."/>
            <person name="Lucas S."/>
            <person name="Chen F."/>
            <person name="Nolan M."/>
            <person name="Bruce D."/>
            <person name="Goodwin L."/>
            <person name="Pitluck S."/>
            <person name="Ivanova N."/>
            <person name="Mavromatis K."/>
            <person name="Ovchinnikova G."/>
            <person name="Pati A."/>
            <person name="Chen A."/>
            <person name="Palaniappan K."/>
            <person name="Hauser L."/>
            <person name="Chang Y.J."/>
            <person name="Jefferies C.C."/>
            <person name="Saunders E."/>
            <person name="Brettin T."/>
            <person name="Detter J.C."/>
            <person name="Han C."/>
            <person name="Chain P."/>
            <person name="Bristow J."/>
            <person name="Eisen J.A."/>
            <person name="Markowitz V."/>
            <person name="Hugenholtz P."/>
            <person name="Kyrpides N.C."/>
            <person name="Klenk H.P."/>
            <person name="Lapidus A."/>
        </authorList>
    </citation>
    <scope>NUCLEOTIDE SEQUENCE [LARGE SCALE GENOMIC DNA]</scope>
    <source>
        <strain evidence="17">ATCC BAA-8 / DSM 12333 / NBRC 16432</strain>
    </source>
</reference>
<evidence type="ECO:0000256" key="11">
    <source>
        <dbReference type="ARBA" id="ARBA00023056"/>
    </source>
</evidence>
<keyword evidence="8" id="KW-0547">Nucleotide-binding</keyword>
<gene>
    <name evidence="16" type="ordered locus">Bcav_1335</name>
</gene>
<evidence type="ECO:0000256" key="5">
    <source>
        <dbReference type="ARBA" id="ARBA00013882"/>
    </source>
</evidence>
<evidence type="ECO:0000256" key="9">
    <source>
        <dbReference type="ARBA" id="ARBA00022777"/>
    </source>
</evidence>
<keyword evidence="9" id="KW-0418">Kinase</keyword>
<evidence type="ECO:0000256" key="6">
    <source>
        <dbReference type="ARBA" id="ARBA00022600"/>
    </source>
</evidence>
<protein>
    <recommendedName>
        <fullName evidence="5">Maltokinase</fullName>
        <ecNumber evidence="4">2.7.1.175</ecNumber>
    </recommendedName>
    <alternativeName>
        <fullName evidence="13">Maltose-1-phosphate synthase</fullName>
    </alternativeName>
</protein>
<evidence type="ECO:0000313" key="16">
    <source>
        <dbReference type="EMBL" id="ACQ79594.1"/>
    </source>
</evidence>
<organism evidence="16 17">
    <name type="scientific">Beutenbergia cavernae (strain ATCC BAA-8 / DSM 12333 / CCUG 43141 / JCM 11478 / NBRC 16432 / NCIMB 13614 / HKI 0122)</name>
    <dbReference type="NCBI Taxonomy" id="471853"/>
    <lineage>
        <taxon>Bacteria</taxon>
        <taxon>Bacillati</taxon>
        <taxon>Actinomycetota</taxon>
        <taxon>Actinomycetes</taxon>
        <taxon>Micrococcales</taxon>
        <taxon>Beutenbergiaceae</taxon>
        <taxon>Beutenbergia</taxon>
    </lineage>
</organism>
<evidence type="ECO:0000256" key="4">
    <source>
        <dbReference type="ARBA" id="ARBA00011962"/>
    </source>
</evidence>
<evidence type="ECO:0000256" key="7">
    <source>
        <dbReference type="ARBA" id="ARBA00022679"/>
    </source>
</evidence>
<dbReference type="Gene3D" id="3.90.1200.10">
    <property type="match status" value="1"/>
</dbReference>
<dbReference type="EC" id="2.7.1.175" evidence="4"/>
<dbReference type="GO" id="GO:0016301">
    <property type="term" value="F:kinase activity"/>
    <property type="evidence" value="ECO:0007669"/>
    <property type="project" value="UniProtKB-KW"/>
</dbReference>
<feature type="domain" description="Maltokinase N-terminal cap" evidence="15">
    <location>
        <begin position="20"/>
        <end position="111"/>
    </location>
</feature>
<keyword evidence="10" id="KW-0067">ATP-binding</keyword>
<evidence type="ECO:0000256" key="14">
    <source>
        <dbReference type="ARBA" id="ARBA00049067"/>
    </source>
</evidence>
<dbReference type="OrthoDB" id="3787729at2"/>
<dbReference type="UniPathway" id="UPA00164"/>
<dbReference type="GO" id="GO:0005978">
    <property type="term" value="P:glycogen biosynthetic process"/>
    <property type="evidence" value="ECO:0007669"/>
    <property type="project" value="UniProtKB-UniPathway"/>
</dbReference>
<evidence type="ECO:0000313" key="17">
    <source>
        <dbReference type="Proteomes" id="UP000007962"/>
    </source>
</evidence>
<sequence>MAEIHRTTLTPSKVELLTAWLPRQRWYRSAGVPPVLTRRGGFRLDDPAGRVGVEILVVSDDAAAADGGPSVTYQVPLTYRDSPLPGAEHALVGTSEHGVLGTRYVYDAPHDPVYVAQLLALLAGRVGAQAQSLSDTPDPRFQGHAVTAGALDLASSRVLTGEQSNTSVVCEITDDDDARSSAVVVKLFRTLAAGENPDVGVTAALTAQSSPHVPPVVGYVDGPWTDASTGDEVRGDLAVAQEFVPGAQDAWTLALRAARAGDDFTQQARDLGTMTAGLHADLARALGVTPTDDAARAWVATSMRDRLAEAVAADPPLASRRGAIEARLAAFAAAPWPDLQRVHGDLHLGQVLRATAPDGSAAGTWVAVDFEGEPLRPLAERARPDLALRDVAGMLRSFDYAAAEAPEDTWASAARAAFLDGYRSASGLDLAAAQTLLGALELDKAVYELTYELRHRPDWAWIPRAAIERLLA</sequence>
<dbReference type="RefSeq" id="WP_015881834.1">
    <property type="nucleotide sequence ID" value="NC_012669.1"/>
</dbReference>
<dbReference type="HOGENOM" id="CLU_029675_0_0_11"/>
<accession>C5C1X6</accession>
<evidence type="ECO:0000256" key="12">
    <source>
        <dbReference type="ARBA" id="ARBA00023277"/>
    </source>
</evidence>
<dbReference type="InterPro" id="IPR040999">
    <property type="entry name" value="Mak_N_cap"/>
</dbReference>
<dbReference type="EMBL" id="CP001618">
    <property type="protein sequence ID" value="ACQ79594.1"/>
    <property type="molecule type" value="Genomic_DNA"/>
</dbReference>
<name>C5C1X6_BEUC1</name>
<evidence type="ECO:0000256" key="10">
    <source>
        <dbReference type="ARBA" id="ARBA00022840"/>
    </source>
</evidence>
<comment type="similarity">
    <text evidence="2">Belongs to the aminoglycoside phosphotransferase family.</text>
</comment>
<keyword evidence="6" id="KW-0321">Glycogen metabolism</keyword>
<dbReference type="eggNOG" id="COG3281">
    <property type="taxonomic scope" value="Bacteria"/>
</dbReference>
<evidence type="ECO:0000256" key="2">
    <source>
        <dbReference type="ARBA" id="ARBA00006219"/>
    </source>
</evidence>
<evidence type="ECO:0000259" key="15">
    <source>
        <dbReference type="Pfam" id="PF18085"/>
    </source>
</evidence>
<evidence type="ECO:0000256" key="8">
    <source>
        <dbReference type="ARBA" id="ARBA00022741"/>
    </source>
</evidence>
<comment type="subunit">
    <text evidence="3">Monomer.</text>
</comment>
<keyword evidence="17" id="KW-1185">Reference proteome</keyword>
<dbReference type="SUPFAM" id="SSF56112">
    <property type="entry name" value="Protein kinase-like (PK-like)"/>
    <property type="match status" value="1"/>
</dbReference>